<dbReference type="Pfam" id="PF03221">
    <property type="entry name" value="HTH_Tnp_Tc5"/>
    <property type="match status" value="1"/>
</dbReference>
<dbReference type="SMART" id="SM00674">
    <property type="entry name" value="CENPB"/>
    <property type="match status" value="1"/>
</dbReference>
<comment type="subcellular location">
    <subcellularLocation>
        <location evidence="1">Nucleus</location>
    </subcellularLocation>
</comment>
<accession>A0AAE9IZ32</accession>
<dbReference type="Proteomes" id="UP000827892">
    <property type="component" value="Chromosome I"/>
</dbReference>
<organism evidence="5 6">
    <name type="scientific">Caenorhabditis briggsae</name>
    <dbReference type="NCBI Taxonomy" id="6238"/>
    <lineage>
        <taxon>Eukaryota</taxon>
        <taxon>Metazoa</taxon>
        <taxon>Ecdysozoa</taxon>
        <taxon>Nematoda</taxon>
        <taxon>Chromadorea</taxon>
        <taxon>Rhabditida</taxon>
        <taxon>Rhabditina</taxon>
        <taxon>Rhabditomorpha</taxon>
        <taxon>Rhabditoidea</taxon>
        <taxon>Rhabditidae</taxon>
        <taxon>Peloderinae</taxon>
        <taxon>Caenorhabditis</taxon>
    </lineage>
</organism>
<keyword evidence="2" id="KW-0238">DNA-binding</keyword>
<evidence type="ECO:0000256" key="1">
    <source>
        <dbReference type="ARBA" id="ARBA00004123"/>
    </source>
</evidence>
<gene>
    <name evidence="5" type="ORF">L3Y34_014959</name>
</gene>
<evidence type="ECO:0000313" key="5">
    <source>
        <dbReference type="EMBL" id="ULU11116.1"/>
    </source>
</evidence>
<dbReference type="GO" id="GO:0005634">
    <property type="term" value="C:nucleus"/>
    <property type="evidence" value="ECO:0007669"/>
    <property type="project" value="UniProtKB-SubCell"/>
</dbReference>
<evidence type="ECO:0000259" key="4">
    <source>
        <dbReference type="PROSITE" id="PS51253"/>
    </source>
</evidence>
<dbReference type="InterPro" id="IPR006600">
    <property type="entry name" value="HTH_CenpB_DNA-bd_dom"/>
</dbReference>
<reference evidence="5 6" key="1">
    <citation type="submission" date="2022-05" db="EMBL/GenBank/DDBJ databases">
        <title>Chromosome-level reference genomes for two strains of Caenorhabditis briggsae: an improved platform for comparative genomics.</title>
        <authorList>
            <person name="Stevens L."/>
            <person name="Andersen E.C."/>
        </authorList>
    </citation>
    <scope>NUCLEOTIDE SEQUENCE [LARGE SCALE GENOMIC DNA]</scope>
    <source>
        <strain evidence="5">QX1410_ONT</strain>
        <tissue evidence="5">Whole-organism</tissue>
    </source>
</reference>
<name>A0AAE9IZ32_CAEBR</name>
<evidence type="ECO:0000256" key="3">
    <source>
        <dbReference type="SAM" id="MobiDB-lite"/>
    </source>
</evidence>
<feature type="region of interest" description="Disordered" evidence="3">
    <location>
        <begin position="1"/>
        <end position="24"/>
    </location>
</feature>
<dbReference type="InterPro" id="IPR009057">
    <property type="entry name" value="Homeodomain-like_sf"/>
</dbReference>
<dbReference type="GO" id="GO:0003677">
    <property type="term" value="F:DNA binding"/>
    <property type="evidence" value="ECO:0007669"/>
    <property type="project" value="UniProtKB-KW"/>
</dbReference>
<feature type="compositionally biased region" description="Low complexity" evidence="3">
    <location>
        <begin position="12"/>
        <end position="24"/>
    </location>
</feature>
<dbReference type="AlphaFoldDB" id="A0AAE9IZ32"/>
<dbReference type="Gene3D" id="1.10.10.60">
    <property type="entry name" value="Homeodomain-like"/>
    <property type="match status" value="1"/>
</dbReference>
<dbReference type="EMBL" id="CP090891">
    <property type="protein sequence ID" value="ULU11116.1"/>
    <property type="molecule type" value="Genomic_DNA"/>
</dbReference>
<dbReference type="PROSITE" id="PS51253">
    <property type="entry name" value="HTH_CENPB"/>
    <property type="match status" value="1"/>
</dbReference>
<protein>
    <recommendedName>
        <fullName evidence="4">HTH CENPB-type domain-containing protein</fullName>
    </recommendedName>
</protein>
<evidence type="ECO:0000256" key="2">
    <source>
        <dbReference type="ARBA" id="ARBA00023125"/>
    </source>
</evidence>
<proteinExistence type="predicted"/>
<feature type="domain" description="HTH CENPB-type" evidence="4">
    <location>
        <begin position="125"/>
        <end position="200"/>
    </location>
</feature>
<sequence>MPLMATFPTNRSSSSPSSSKTSLLTSQIDEAELEQKLFHVYTSEVKMCDDNGQSTQHIGDEWMRREIRKICAFDVSDRWIKMFRRKHGIRYFSGRRHADKTNNLRPLAALDTTKVKTSNYLKERRVLRTSRKEYVEVDLRVHEEIIRRQARGERLTNPWIREYAQNVANELHSETVDVEKFFDANWLYRFKRRYCVELKPRNLEDTVGNLSPPILFKEVEEEEDKFKINEDVMAPMDSSASTESHLLHMMQIRQYLNLINGESLVLMEPEPTAN</sequence>
<dbReference type="SUPFAM" id="SSF46689">
    <property type="entry name" value="Homeodomain-like"/>
    <property type="match status" value="1"/>
</dbReference>
<evidence type="ECO:0000313" key="6">
    <source>
        <dbReference type="Proteomes" id="UP000827892"/>
    </source>
</evidence>